<dbReference type="Pfam" id="PF13416">
    <property type="entry name" value="SBP_bac_8"/>
    <property type="match status" value="1"/>
</dbReference>
<accession>A0AB73SYC3</accession>
<feature type="signal peptide" evidence="2">
    <location>
        <begin position="1"/>
        <end position="22"/>
    </location>
</feature>
<keyword evidence="4" id="KW-1185">Reference proteome</keyword>
<proteinExistence type="predicted"/>
<evidence type="ECO:0000313" key="4">
    <source>
        <dbReference type="Proteomes" id="UP000245412"/>
    </source>
</evidence>
<reference evidence="3 4" key="1">
    <citation type="submission" date="2018-05" db="EMBL/GenBank/DDBJ databases">
        <authorList>
            <person name="Goeker M."/>
            <person name="Huntemann M."/>
            <person name="Clum A."/>
            <person name="Pillay M."/>
            <person name="Palaniappan K."/>
            <person name="Varghese N."/>
            <person name="Mikhailova N."/>
            <person name="Stamatis D."/>
            <person name="Reddy T."/>
            <person name="Daum C."/>
            <person name="Shapiro N."/>
            <person name="Ivanova N."/>
            <person name="Kyrpides N."/>
            <person name="Woyke T."/>
        </authorList>
    </citation>
    <scope>NUCLEOTIDE SEQUENCE [LARGE SCALE GENOMIC DNA]</scope>
    <source>
        <strain evidence="3 4">DSM 26524</strain>
    </source>
</reference>
<dbReference type="AlphaFoldDB" id="A0AB73SYC3"/>
<keyword evidence="2" id="KW-0732">Signal</keyword>
<evidence type="ECO:0000256" key="1">
    <source>
        <dbReference type="SAM" id="MobiDB-lite"/>
    </source>
</evidence>
<dbReference type="EMBL" id="QGGY01000019">
    <property type="protein sequence ID" value="PWJ72345.1"/>
    <property type="molecule type" value="Genomic_DNA"/>
</dbReference>
<comment type="caution">
    <text evidence="3">The sequence shown here is derived from an EMBL/GenBank/DDBJ whole genome shotgun (WGS) entry which is preliminary data.</text>
</comment>
<evidence type="ECO:0000313" key="3">
    <source>
        <dbReference type="EMBL" id="PWJ72345.1"/>
    </source>
</evidence>
<dbReference type="InterPro" id="IPR006059">
    <property type="entry name" value="SBP"/>
</dbReference>
<organism evidence="3 4">
    <name type="scientific">Murimonas intestini</name>
    <dbReference type="NCBI Taxonomy" id="1337051"/>
    <lineage>
        <taxon>Bacteria</taxon>
        <taxon>Bacillati</taxon>
        <taxon>Bacillota</taxon>
        <taxon>Clostridia</taxon>
        <taxon>Lachnospirales</taxon>
        <taxon>Lachnospiraceae</taxon>
        <taxon>Murimonas</taxon>
    </lineage>
</organism>
<protein>
    <submittedName>
        <fullName evidence="3">Oligogalacturonide transport system substrate-binding protein</fullName>
    </submittedName>
</protein>
<sequence>MNGRRLTALGMAALLAGMTVFAAGCEKGSGSEAERAELKESSNELVKSSGETEAADAEGQDDITLRFMWWGSDARHEATLAVIEQYEQLHPNVKIEAEYGGYDGYFEKLTTQVSGGTAADIVQFDASMTRDLMAMGEVFADLNDYSAQLDTSDFDQNFLKSFSYYDGRMVGLPTGVNAGIWLTDTSVLEAAGIKLEDIRTWDDFISAGETIHSKNEEQYLFNIDITTLGKEGVYALMAQITGKELIDQDTNKLNFAEEDLKKVFTVINDFYDKNVAEPAADSAPYDTQVNTNPKWISHDLGCTYTATSNVTGNYYDFQDSAAAMDIPQFADAKESGILFRPAQLIGVAANCRYPEEAARFLDYFFNSDEAAAVLKDCRSIPATANGRKICEDNGYLDPVLAEAVEKAQESATANQNLSVPAEIIEILQDATEKIAYKQGSIDEITEEAMGLMEEALERIG</sequence>
<name>A0AB73SYC3_9FIRM</name>
<evidence type="ECO:0000256" key="2">
    <source>
        <dbReference type="SAM" id="SignalP"/>
    </source>
</evidence>
<feature type="chain" id="PRO_5044502823" evidence="2">
    <location>
        <begin position="23"/>
        <end position="460"/>
    </location>
</feature>
<dbReference type="InterPro" id="IPR050490">
    <property type="entry name" value="Bact_solute-bd_prot1"/>
</dbReference>
<dbReference type="SUPFAM" id="SSF53850">
    <property type="entry name" value="Periplasmic binding protein-like II"/>
    <property type="match status" value="1"/>
</dbReference>
<feature type="region of interest" description="Disordered" evidence="1">
    <location>
        <begin position="37"/>
        <end position="57"/>
    </location>
</feature>
<gene>
    <name evidence="3" type="ORF">C7383_11949</name>
</gene>
<dbReference type="PROSITE" id="PS51257">
    <property type="entry name" value="PROKAR_LIPOPROTEIN"/>
    <property type="match status" value="1"/>
</dbReference>
<dbReference type="PANTHER" id="PTHR43649:SF11">
    <property type="entry name" value="ABC TRANSPORTER SUBSTRATE-BINDING PROTEIN YESO-RELATED"/>
    <property type="match status" value="1"/>
</dbReference>
<dbReference type="Gene3D" id="3.40.190.10">
    <property type="entry name" value="Periplasmic binding protein-like II"/>
    <property type="match status" value="2"/>
</dbReference>
<dbReference type="PANTHER" id="PTHR43649">
    <property type="entry name" value="ARABINOSE-BINDING PROTEIN-RELATED"/>
    <property type="match status" value="1"/>
</dbReference>
<dbReference type="RefSeq" id="WP_109748539.1">
    <property type="nucleotide sequence ID" value="NZ_JANKBI010000020.1"/>
</dbReference>
<dbReference type="Proteomes" id="UP000245412">
    <property type="component" value="Unassembled WGS sequence"/>
</dbReference>